<dbReference type="Pfam" id="PF07508">
    <property type="entry name" value="Recombinase"/>
    <property type="match status" value="1"/>
</dbReference>
<dbReference type="SUPFAM" id="SSF53041">
    <property type="entry name" value="Resolvase-like"/>
    <property type="match status" value="1"/>
</dbReference>
<dbReference type="PROSITE" id="PS51737">
    <property type="entry name" value="RECOMBINASE_DNA_BIND"/>
    <property type="match status" value="1"/>
</dbReference>
<reference evidence="8" key="2">
    <citation type="submission" date="2020-09" db="EMBL/GenBank/DDBJ databases">
        <authorList>
            <person name="Sun Q."/>
            <person name="Zhou Y."/>
        </authorList>
    </citation>
    <scope>NUCLEOTIDE SEQUENCE</scope>
    <source>
        <strain evidence="8">CGMCC 1.12987</strain>
    </source>
</reference>
<evidence type="ECO:0000313" key="8">
    <source>
        <dbReference type="EMBL" id="GGG05518.1"/>
    </source>
</evidence>
<gene>
    <name evidence="8" type="ORF">GCM10010916_23230</name>
</gene>
<reference evidence="8" key="1">
    <citation type="journal article" date="2014" name="Int. J. Syst. Evol. Microbiol.">
        <title>Complete genome sequence of Corynebacterium casei LMG S-19264T (=DSM 44701T), isolated from a smear-ripened cheese.</title>
        <authorList>
            <consortium name="US DOE Joint Genome Institute (JGI-PGF)"/>
            <person name="Walter F."/>
            <person name="Albersmeier A."/>
            <person name="Kalinowski J."/>
            <person name="Ruckert C."/>
        </authorList>
    </citation>
    <scope>NUCLEOTIDE SEQUENCE</scope>
    <source>
        <strain evidence="8">CGMCC 1.12987</strain>
    </source>
</reference>
<dbReference type="InterPro" id="IPR038109">
    <property type="entry name" value="DNA_bind_recomb_sf"/>
</dbReference>
<dbReference type="RefSeq" id="WP_229725185.1">
    <property type="nucleotide sequence ID" value="NZ_BMGR01000007.1"/>
</dbReference>
<evidence type="ECO:0008006" key="10">
    <source>
        <dbReference type="Google" id="ProtNLM"/>
    </source>
</evidence>
<evidence type="ECO:0000256" key="5">
    <source>
        <dbReference type="PROSITE-ProRule" id="PRU10137"/>
    </source>
</evidence>
<evidence type="ECO:0000259" key="7">
    <source>
        <dbReference type="PROSITE" id="PS51737"/>
    </source>
</evidence>
<comment type="caution">
    <text evidence="8">The sequence shown here is derived from an EMBL/GenBank/DDBJ whole genome shotgun (WGS) entry which is preliminary data.</text>
</comment>
<keyword evidence="3" id="KW-0233">DNA recombination</keyword>
<proteinExistence type="predicted"/>
<dbReference type="Gene3D" id="3.90.1750.20">
    <property type="entry name" value="Putative Large Serine Recombinase, Chain B, Domain 2"/>
    <property type="match status" value="1"/>
</dbReference>
<evidence type="ECO:0000256" key="3">
    <source>
        <dbReference type="ARBA" id="ARBA00023172"/>
    </source>
</evidence>
<feature type="domain" description="Resolvase/invertase-type recombinase catalytic" evidence="6">
    <location>
        <begin position="2"/>
        <end position="151"/>
    </location>
</feature>
<protein>
    <recommendedName>
        <fullName evidence="10">Recombinase family protein</fullName>
    </recommendedName>
</protein>
<evidence type="ECO:0000259" key="6">
    <source>
        <dbReference type="PROSITE" id="PS51736"/>
    </source>
</evidence>
<dbReference type="PROSITE" id="PS51736">
    <property type="entry name" value="RECOMBINASES_3"/>
    <property type="match status" value="1"/>
</dbReference>
<dbReference type="SMART" id="SM00857">
    <property type="entry name" value="Resolvase"/>
    <property type="match status" value="1"/>
</dbReference>
<dbReference type="InterPro" id="IPR050639">
    <property type="entry name" value="SSR_resolvase"/>
</dbReference>
<dbReference type="InterPro" id="IPR011109">
    <property type="entry name" value="DNA_bind_recombinase_dom"/>
</dbReference>
<dbReference type="InterPro" id="IPR006118">
    <property type="entry name" value="Recombinase_CS"/>
</dbReference>
<evidence type="ECO:0000256" key="4">
    <source>
        <dbReference type="PIRSR" id="PIRSR606118-50"/>
    </source>
</evidence>
<dbReference type="InterPro" id="IPR006119">
    <property type="entry name" value="Resolv_N"/>
</dbReference>
<sequence length="299" mass="34826">MKVVCYVRVSSDRQEEKELSIPTKLKAIQQYCQQKQWIIVHEFIEKGQSAKTDDRPEFQKMIAMAKRSNRNFDAIIIDKFNRFSRKRDDHIFYKALLGQIGVKVISVTEQTEENTPQNMLLESMLEIVSEYFNANLAAEVRKGMTQNAKKGYSNGGMPPYGYRTEYVALGNQKTKAVWVPSPREEIDIVHWIFNQYAVEDKGYHKIASELNERKVPTQKGHTWSTSTIRAIIHNESYIGRRVWNKQEYQTKGVKWRDHSEWVVTEHAHPAIITLDLFEKCQEKTKRRQNGGGDPHHLIG</sequence>
<keyword evidence="1" id="KW-0229">DNA integration</keyword>
<feature type="active site" description="O-(5'-phospho-DNA)-serine intermediate" evidence="4 5">
    <location>
        <position position="10"/>
    </location>
</feature>
<dbReference type="GO" id="GO:0003677">
    <property type="term" value="F:DNA binding"/>
    <property type="evidence" value="ECO:0007669"/>
    <property type="project" value="UniProtKB-KW"/>
</dbReference>
<dbReference type="AlphaFoldDB" id="A0A917FU66"/>
<dbReference type="PROSITE" id="PS00397">
    <property type="entry name" value="RECOMBINASES_1"/>
    <property type="match status" value="1"/>
</dbReference>
<evidence type="ECO:0000256" key="2">
    <source>
        <dbReference type="ARBA" id="ARBA00023125"/>
    </source>
</evidence>
<name>A0A917FU66_9BACL</name>
<dbReference type="Pfam" id="PF00239">
    <property type="entry name" value="Resolvase"/>
    <property type="match status" value="1"/>
</dbReference>
<evidence type="ECO:0000256" key="1">
    <source>
        <dbReference type="ARBA" id="ARBA00022908"/>
    </source>
</evidence>
<keyword evidence="2" id="KW-0238">DNA-binding</keyword>
<dbReference type="Proteomes" id="UP000644756">
    <property type="component" value="Unassembled WGS sequence"/>
</dbReference>
<dbReference type="CDD" id="cd00338">
    <property type="entry name" value="Ser_Recombinase"/>
    <property type="match status" value="1"/>
</dbReference>
<feature type="domain" description="Recombinase" evidence="7">
    <location>
        <begin position="159"/>
        <end position="290"/>
    </location>
</feature>
<accession>A0A917FU66</accession>
<dbReference type="InterPro" id="IPR036162">
    <property type="entry name" value="Resolvase-like_N_sf"/>
</dbReference>
<dbReference type="PANTHER" id="PTHR30461:SF23">
    <property type="entry name" value="DNA RECOMBINASE-RELATED"/>
    <property type="match status" value="1"/>
</dbReference>
<dbReference type="EMBL" id="BMGR01000007">
    <property type="protein sequence ID" value="GGG05518.1"/>
    <property type="molecule type" value="Genomic_DNA"/>
</dbReference>
<dbReference type="Gene3D" id="3.40.50.1390">
    <property type="entry name" value="Resolvase, N-terminal catalytic domain"/>
    <property type="match status" value="1"/>
</dbReference>
<dbReference type="GO" id="GO:0015074">
    <property type="term" value="P:DNA integration"/>
    <property type="evidence" value="ECO:0007669"/>
    <property type="project" value="UniProtKB-KW"/>
</dbReference>
<evidence type="ECO:0000313" key="9">
    <source>
        <dbReference type="Proteomes" id="UP000644756"/>
    </source>
</evidence>
<organism evidence="8 9">
    <name type="scientific">Paenibacillus abyssi</name>
    <dbReference type="NCBI Taxonomy" id="1340531"/>
    <lineage>
        <taxon>Bacteria</taxon>
        <taxon>Bacillati</taxon>
        <taxon>Bacillota</taxon>
        <taxon>Bacilli</taxon>
        <taxon>Bacillales</taxon>
        <taxon>Paenibacillaceae</taxon>
        <taxon>Paenibacillus</taxon>
    </lineage>
</organism>
<dbReference type="GO" id="GO:0000150">
    <property type="term" value="F:DNA strand exchange activity"/>
    <property type="evidence" value="ECO:0007669"/>
    <property type="project" value="InterPro"/>
</dbReference>
<keyword evidence="9" id="KW-1185">Reference proteome</keyword>
<dbReference type="PANTHER" id="PTHR30461">
    <property type="entry name" value="DNA-INVERTASE FROM LAMBDOID PROPHAGE"/>
    <property type="match status" value="1"/>
</dbReference>